<feature type="domain" description="Acyl-CoA thioesterase 2 C-terminal" evidence="9">
    <location>
        <begin position="153"/>
        <end position="280"/>
    </location>
</feature>
<gene>
    <name evidence="11" type="primary">tesB</name>
    <name evidence="11" type="ORF">SAMEA104719789_00778</name>
</gene>
<comment type="similarity">
    <text evidence="1">Belongs to the C/M/P thioester hydrolase family.</text>
</comment>
<dbReference type="InterPro" id="IPR025652">
    <property type="entry name" value="TesB_C"/>
</dbReference>
<dbReference type="AlphaFoldDB" id="A0A383TZB4"/>
<name>A0A383TZB4_9FLAO</name>
<evidence type="ECO:0000259" key="10">
    <source>
        <dbReference type="Pfam" id="PF13622"/>
    </source>
</evidence>
<dbReference type="InterPro" id="IPR029069">
    <property type="entry name" value="HotDog_dom_sf"/>
</dbReference>
<evidence type="ECO:0000313" key="11">
    <source>
        <dbReference type="EMBL" id="SZD72336.1"/>
    </source>
</evidence>
<feature type="domain" description="Acyl-CoA thioesterase-like N-terminal HotDog" evidence="10">
    <location>
        <begin position="29"/>
        <end position="108"/>
    </location>
</feature>
<evidence type="ECO:0000256" key="6">
    <source>
        <dbReference type="ARBA" id="ARBA00050943"/>
    </source>
</evidence>
<dbReference type="InterPro" id="IPR049449">
    <property type="entry name" value="TesB_ACOT8-like_N"/>
</dbReference>
<dbReference type="EC" id="3.1.2.20" evidence="5"/>
<reference evidence="11 12" key="1">
    <citation type="submission" date="2018-09" db="EMBL/GenBank/DDBJ databases">
        <authorList>
            <consortium name="Pathogen Informatics"/>
        </authorList>
    </citation>
    <scope>NUCLEOTIDE SEQUENCE [LARGE SCALE GENOMIC DNA]</scope>
    <source>
        <strain evidence="11 12">OH-22767</strain>
    </source>
</reference>
<organism evidence="11 12">
    <name type="scientific">Candidatus Ornithobacterium hominis</name>
    <dbReference type="NCBI Taxonomy" id="2497989"/>
    <lineage>
        <taxon>Bacteria</taxon>
        <taxon>Pseudomonadati</taxon>
        <taxon>Bacteroidota</taxon>
        <taxon>Flavobacteriia</taxon>
        <taxon>Flavobacteriales</taxon>
        <taxon>Weeksellaceae</taxon>
        <taxon>Ornithobacterium</taxon>
    </lineage>
</organism>
<evidence type="ECO:0000313" key="12">
    <source>
        <dbReference type="Proteomes" id="UP000262142"/>
    </source>
</evidence>
<evidence type="ECO:0000256" key="8">
    <source>
        <dbReference type="ARBA" id="ARBA00079653"/>
    </source>
</evidence>
<dbReference type="Pfam" id="PF13622">
    <property type="entry name" value="4HBT_3"/>
    <property type="match status" value="1"/>
</dbReference>
<comment type="catalytic activity">
    <reaction evidence="6">
        <text>a fatty acyl-CoA + H2O = a fatty acid + CoA + H(+)</text>
        <dbReference type="Rhea" id="RHEA:16781"/>
        <dbReference type="ChEBI" id="CHEBI:15377"/>
        <dbReference type="ChEBI" id="CHEBI:15378"/>
        <dbReference type="ChEBI" id="CHEBI:28868"/>
        <dbReference type="ChEBI" id="CHEBI:57287"/>
        <dbReference type="ChEBI" id="CHEBI:77636"/>
        <dbReference type="EC" id="3.1.2.20"/>
    </reaction>
    <physiologicalReaction direction="left-to-right" evidence="6">
        <dbReference type="Rhea" id="RHEA:16782"/>
    </physiologicalReaction>
</comment>
<protein>
    <recommendedName>
        <fullName evidence="7">Acyl-CoA thioesterase 2</fullName>
        <ecNumber evidence="5">3.1.2.20</ecNumber>
    </recommendedName>
    <alternativeName>
        <fullName evidence="8">Thioesterase II</fullName>
    </alternativeName>
</protein>
<keyword evidence="4" id="KW-0443">Lipid metabolism</keyword>
<dbReference type="SUPFAM" id="SSF54637">
    <property type="entry name" value="Thioesterase/thiol ester dehydrase-isomerase"/>
    <property type="match status" value="2"/>
</dbReference>
<evidence type="ECO:0000256" key="7">
    <source>
        <dbReference type="ARBA" id="ARBA00071120"/>
    </source>
</evidence>
<dbReference type="Gene3D" id="2.40.160.210">
    <property type="entry name" value="Acyl-CoA thioesterase, double hotdog domain"/>
    <property type="match status" value="1"/>
</dbReference>
<dbReference type="CDD" id="cd03445">
    <property type="entry name" value="Thioesterase_II_repeat2"/>
    <property type="match status" value="1"/>
</dbReference>
<evidence type="ECO:0000256" key="1">
    <source>
        <dbReference type="ARBA" id="ARBA00006538"/>
    </source>
</evidence>
<proteinExistence type="inferred from homology"/>
<dbReference type="PANTHER" id="PTHR11066:SF34">
    <property type="entry name" value="ACYL-COENZYME A THIOESTERASE 8"/>
    <property type="match status" value="1"/>
</dbReference>
<dbReference type="OrthoDB" id="9781019at2"/>
<dbReference type="InterPro" id="IPR042171">
    <property type="entry name" value="Acyl-CoA_hotdog"/>
</dbReference>
<dbReference type="GO" id="GO:0009062">
    <property type="term" value="P:fatty acid catabolic process"/>
    <property type="evidence" value="ECO:0007669"/>
    <property type="project" value="TreeGrafter"/>
</dbReference>
<dbReference type="PANTHER" id="PTHR11066">
    <property type="entry name" value="ACYL-COA THIOESTERASE"/>
    <property type="match status" value="1"/>
</dbReference>
<evidence type="ECO:0000256" key="3">
    <source>
        <dbReference type="ARBA" id="ARBA00022801"/>
    </source>
</evidence>
<evidence type="ECO:0000256" key="4">
    <source>
        <dbReference type="ARBA" id="ARBA00023098"/>
    </source>
</evidence>
<dbReference type="InterPro" id="IPR003703">
    <property type="entry name" value="Acyl_CoA_thio"/>
</dbReference>
<comment type="subunit">
    <text evidence="2">Homotetramer.</text>
</comment>
<accession>A0A383TZB4</accession>
<keyword evidence="3 11" id="KW-0378">Hydrolase</keyword>
<dbReference type="GO" id="GO:0006637">
    <property type="term" value="P:acyl-CoA metabolic process"/>
    <property type="evidence" value="ECO:0007669"/>
    <property type="project" value="InterPro"/>
</dbReference>
<dbReference type="FunFam" id="2.40.160.210:FF:000001">
    <property type="entry name" value="Acyl-CoA thioesterase II"/>
    <property type="match status" value="1"/>
</dbReference>
<sequence>MKNIQDLLQHIQLDKIDKNLYTGTSISIGSPIVFGGQVLAQSLYAMSQEVDASRICHSLHSYFILPGQLDRKIIFEVENVRDGGSFSTRRVLAKQGGEIIFILSASFHSKEDGVSHQMEMPETETYENLLSWADIYEQLKGFLPPKIEKFLSIDRPITFKPTQIDNPADPQNLEPKQSVWFRINGEMQNNPLLNRCLLAYASDYNLLPTATRAHGRDLAKKEIIMASLDHSMWFHREFDINQWFLYEINSPSTANARGFTQAKIFGENGDLIASVAQEGLLRIKK</sequence>
<evidence type="ECO:0000256" key="5">
    <source>
        <dbReference type="ARBA" id="ARBA00038894"/>
    </source>
</evidence>
<evidence type="ECO:0000259" key="9">
    <source>
        <dbReference type="Pfam" id="PF02551"/>
    </source>
</evidence>
<keyword evidence="12" id="KW-1185">Reference proteome</keyword>
<dbReference type="CDD" id="cd03444">
    <property type="entry name" value="Thioesterase_II_repeat1"/>
    <property type="match status" value="1"/>
</dbReference>
<dbReference type="RefSeq" id="WP_119059176.1">
    <property type="nucleotide sequence ID" value="NZ_UNSC01000003.1"/>
</dbReference>
<evidence type="ECO:0000256" key="2">
    <source>
        <dbReference type="ARBA" id="ARBA00011881"/>
    </source>
</evidence>
<dbReference type="GO" id="GO:0047617">
    <property type="term" value="F:fatty acyl-CoA hydrolase activity"/>
    <property type="evidence" value="ECO:0007669"/>
    <property type="project" value="UniProtKB-EC"/>
</dbReference>
<dbReference type="Proteomes" id="UP000262142">
    <property type="component" value="Unassembled WGS sequence"/>
</dbReference>
<dbReference type="EMBL" id="UNSC01000003">
    <property type="protein sequence ID" value="SZD72336.1"/>
    <property type="molecule type" value="Genomic_DNA"/>
</dbReference>
<dbReference type="Pfam" id="PF02551">
    <property type="entry name" value="Acyl_CoA_thio"/>
    <property type="match status" value="1"/>
</dbReference>